<evidence type="ECO:0000256" key="2">
    <source>
        <dbReference type="ARBA" id="ARBA00010024"/>
    </source>
</evidence>
<dbReference type="InterPro" id="IPR000315">
    <property type="entry name" value="Znf_B-box"/>
</dbReference>
<evidence type="ECO:0000256" key="8">
    <source>
        <dbReference type="PROSITE-ProRule" id="PRU00024"/>
    </source>
</evidence>
<evidence type="ECO:0000256" key="3">
    <source>
        <dbReference type="ARBA" id="ARBA00022723"/>
    </source>
</evidence>
<evidence type="ECO:0008006" key="14">
    <source>
        <dbReference type="Google" id="ProtNLM"/>
    </source>
</evidence>
<keyword evidence="5 8" id="KW-0863">Zinc-finger</keyword>
<dbReference type="OMA" id="ALEHECI"/>
<dbReference type="PROSITE" id="PS50119">
    <property type="entry name" value="ZF_BBOX"/>
    <property type="match status" value="1"/>
</dbReference>
<dbReference type="KEGG" id="egt:105951238"/>
<dbReference type="CDD" id="cd19821">
    <property type="entry name" value="Bbox1_BBX-like"/>
    <property type="match status" value="1"/>
</dbReference>
<feature type="domain" description="CCT" evidence="11">
    <location>
        <begin position="358"/>
        <end position="400"/>
    </location>
</feature>
<dbReference type="PhylomeDB" id="A0A022RSR0"/>
<dbReference type="EMBL" id="KI630264">
    <property type="protein sequence ID" value="EYU43109.1"/>
    <property type="molecule type" value="Genomic_DNA"/>
</dbReference>
<dbReference type="PANTHER" id="PTHR31717">
    <property type="entry name" value="ZINC FINGER PROTEIN CONSTANS-LIKE 10"/>
    <property type="match status" value="1"/>
</dbReference>
<evidence type="ECO:0000256" key="1">
    <source>
        <dbReference type="ARBA" id="ARBA00004123"/>
    </source>
</evidence>
<dbReference type="GO" id="GO:0005634">
    <property type="term" value="C:nucleus"/>
    <property type="evidence" value="ECO:0007669"/>
    <property type="project" value="UniProtKB-SubCell"/>
</dbReference>
<evidence type="ECO:0000256" key="7">
    <source>
        <dbReference type="ARBA" id="ARBA00023242"/>
    </source>
</evidence>
<dbReference type="PANTHER" id="PTHR31717:SF46">
    <property type="entry name" value="CCT MOTIF FAMILY PROTEIN-RELATED"/>
    <property type="match status" value="1"/>
</dbReference>
<sequence>MGELPVPAAMCEFCRVMRAVVYCPSDRARLCLQCDGVIHLANSLSVKHFRSPLSSWDISQTLPHNDSLSHAPPHDTAACSCCFDNHRLDLDLDGGGCPPLPDFFKFRPSYNLDSRAVGWPSSSSSSLSGGMMTNNTLHDMAARVKMMPMSLPPSPPSLCGDQKWTTPFNGDHVPFLPQKSGIIDIDSHVVKDIGVQENEFLCGNVDIGDDISLTFDYEIFDSLPNQPRFPTNDDGGVIDGLLTDNNNNNNNNNNNTLSVTESNTPLIDTAALEASSSVQQECIAFQPQNNCMIMNPNVGVGYANNGQVPTSMPLALSNITRESTTSTSEYQDCGLSPLFLTGDSSWDSNFEPSCPHARDKAKMRYNEKKKTRTFGKQIRYASRKARADIRKRVKGRFVKAGEACDFETGGETRPF</sequence>
<accession>A0A022RSR0</accession>
<dbReference type="AlphaFoldDB" id="A0A022RSR0"/>
<gene>
    <name evidence="12" type="ORF">MIMGU_mgv1a007206mg</name>
</gene>
<protein>
    <recommendedName>
        <fullName evidence="14">CCT domain-containing protein</fullName>
    </recommendedName>
</protein>
<dbReference type="InterPro" id="IPR049808">
    <property type="entry name" value="CONSTANS-like_Bbox1"/>
</dbReference>
<keyword evidence="3" id="KW-0479">Metal-binding</keyword>
<proteinExistence type="inferred from homology"/>
<evidence type="ECO:0000256" key="4">
    <source>
        <dbReference type="ARBA" id="ARBA00022737"/>
    </source>
</evidence>
<keyword evidence="7 9" id="KW-0539">Nucleus</keyword>
<keyword evidence="6" id="KW-0862">Zinc</keyword>
<evidence type="ECO:0000313" key="13">
    <source>
        <dbReference type="Proteomes" id="UP000030748"/>
    </source>
</evidence>
<comment type="subcellular location">
    <subcellularLocation>
        <location evidence="1 9">Nucleus</location>
    </subcellularLocation>
</comment>
<feature type="domain" description="B box-type" evidence="10">
    <location>
        <begin position="6"/>
        <end position="53"/>
    </location>
</feature>
<dbReference type="GO" id="GO:0008270">
    <property type="term" value="F:zinc ion binding"/>
    <property type="evidence" value="ECO:0007669"/>
    <property type="project" value="UniProtKB-KW"/>
</dbReference>
<comment type="similarity">
    <text evidence="2">Belongs to the CONSTANS family.</text>
</comment>
<dbReference type="InterPro" id="IPR010402">
    <property type="entry name" value="CCT_domain"/>
</dbReference>
<evidence type="ECO:0000313" key="12">
    <source>
        <dbReference type="EMBL" id="EYU43109.1"/>
    </source>
</evidence>
<evidence type="ECO:0000259" key="11">
    <source>
        <dbReference type="PROSITE" id="PS51017"/>
    </source>
</evidence>
<dbReference type="eggNOG" id="ENOG502QSHH">
    <property type="taxonomic scope" value="Eukaryota"/>
</dbReference>
<keyword evidence="13" id="KW-1185">Reference proteome</keyword>
<evidence type="ECO:0000259" key="10">
    <source>
        <dbReference type="PROSITE" id="PS50119"/>
    </source>
</evidence>
<organism evidence="12 13">
    <name type="scientific">Erythranthe guttata</name>
    <name type="common">Yellow monkey flower</name>
    <name type="synonym">Mimulus guttatus</name>
    <dbReference type="NCBI Taxonomy" id="4155"/>
    <lineage>
        <taxon>Eukaryota</taxon>
        <taxon>Viridiplantae</taxon>
        <taxon>Streptophyta</taxon>
        <taxon>Embryophyta</taxon>
        <taxon>Tracheophyta</taxon>
        <taxon>Spermatophyta</taxon>
        <taxon>Magnoliopsida</taxon>
        <taxon>eudicotyledons</taxon>
        <taxon>Gunneridae</taxon>
        <taxon>Pentapetalae</taxon>
        <taxon>asterids</taxon>
        <taxon>lamiids</taxon>
        <taxon>Lamiales</taxon>
        <taxon>Phrymaceae</taxon>
        <taxon>Erythranthe</taxon>
    </lineage>
</organism>
<dbReference type="Pfam" id="PF06203">
    <property type="entry name" value="CCT"/>
    <property type="match status" value="1"/>
</dbReference>
<dbReference type="PROSITE" id="PS51017">
    <property type="entry name" value="CCT"/>
    <property type="match status" value="1"/>
</dbReference>
<name>A0A022RSR0_ERYGU</name>
<dbReference type="SMART" id="SM00336">
    <property type="entry name" value="BBOX"/>
    <property type="match status" value="1"/>
</dbReference>
<evidence type="ECO:0000256" key="6">
    <source>
        <dbReference type="ARBA" id="ARBA00022833"/>
    </source>
</evidence>
<dbReference type="Proteomes" id="UP000030748">
    <property type="component" value="Unassembled WGS sequence"/>
</dbReference>
<dbReference type="OrthoDB" id="900419at2759"/>
<dbReference type="GO" id="GO:0006355">
    <property type="term" value="P:regulation of DNA-templated transcription"/>
    <property type="evidence" value="ECO:0007669"/>
    <property type="project" value="UniProtKB-ARBA"/>
</dbReference>
<dbReference type="STRING" id="4155.A0A022RSR0"/>
<reference evidence="12 13" key="1">
    <citation type="journal article" date="2013" name="Proc. Natl. Acad. Sci. U.S.A.">
        <title>Fine-scale variation in meiotic recombination in Mimulus inferred from population shotgun sequencing.</title>
        <authorList>
            <person name="Hellsten U."/>
            <person name="Wright K.M."/>
            <person name="Jenkins J."/>
            <person name="Shu S."/>
            <person name="Yuan Y."/>
            <person name="Wessler S.R."/>
            <person name="Schmutz J."/>
            <person name="Willis J.H."/>
            <person name="Rokhsar D.S."/>
        </authorList>
    </citation>
    <scope>NUCLEOTIDE SEQUENCE [LARGE SCALE GENOMIC DNA]</scope>
    <source>
        <strain evidence="13">cv. DUN x IM62</strain>
    </source>
</reference>
<evidence type="ECO:0000256" key="5">
    <source>
        <dbReference type="ARBA" id="ARBA00022771"/>
    </source>
</evidence>
<keyword evidence="4" id="KW-0677">Repeat</keyword>
<evidence type="ECO:0000256" key="9">
    <source>
        <dbReference type="PROSITE-ProRule" id="PRU00357"/>
    </source>
</evidence>